<organism evidence="2 3">
    <name type="scientific">Enterobacter asburiae</name>
    <dbReference type="NCBI Taxonomy" id="61645"/>
    <lineage>
        <taxon>Bacteria</taxon>
        <taxon>Pseudomonadati</taxon>
        <taxon>Pseudomonadota</taxon>
        <taxon>Gammaproteobacteria</taxon>
        <taxon>Enterobacterales</taxon>
        <taxon>Enterobacteriaceae</taxon>
        <taxon>Enterobacter</taxon>
        <taxon>Enterobacter cloacae complex</taxon>
    </lineage>
</organism>
<dbReference type="Proteomes" id="UP000255163">
    <property type="component" value="Unassembled WGS sequence"/>
</dbReference>
<evidence type="ECO:0000313" key="2">
    <source>
        <dbReference type="EMBL" id="STD17618.1"/>
    </source>
</evidence>
<gene>
    <name evidence="2" type="ORF">NCTC12123_00123</name>
</gene>
<proteinExistence type="predicted"/>
<name>A0A376F0G2_ENTAS</name>
<evidence type="ECO:0000259" key="1">
    <source>
        <dbReference type="Pfam" id="PF06048"/>
    </source>
</evidence>
<sequence>MNMRTIKSELSTDIVYHEEEQYTEKQLIETSYFAARDYIIHETGIYKLAKSNPAKDKKANYYWIKITDYYIYPVQILSTVDLEGDNNDANKDINSMYVNVAFKNIRNEKKILSIPLDQFSDLKSSKLKKAGYLLPYSDNQQLKEIQKAVSTVLATAQSPYKRLDGKIIDDENQLIDCLPAYTKRGWIVDSLIHIRESHPQFVGVSKTRTKRVGNASIQITVFQELIKSSRLASIFISVAFASYTKGLIRKTANFSPIYNIFGEKGKGKSTLEAMIASIEGAPNREYGLIRDSKTTFPGLEELLASYTNGFFVIDEIDDMFRGSASDAISKLMTIANNGGRSKYDKDTEVSEGKMWNSIFFTTSNKSLYELTRGDMKQSAIDSRIFEFDVEDPEINIFGINLEEGRGDVVEWWLNQLDQNFGHLYPLIIDYIVKHVDELRTNIYAYEGELINDPNYKIIHDERRTIQTIALSKIGADIVGAILGEEYGMICHEAIDIHKSRFSNKDIPQFDVNEKHWDNMDILKLMINANKASFVWETYAYSDDDSSNRVAAQKSEAKRYSDMAQSKGNVLGIIHLNSPMETPNDFDGYVILNTMGDEHLRRSFKLEITELVASAKKLELYDTKRVRGAKQLLLGSTSTREKTFILKNRPVVIETESEEAKNALLDEAFINNSIDSKADLEEIIKYAHSNVDTVVDGEPLELDDDFVPF</sequence>
<feature type="domain" description="DUF927" evidence="1">
    <location>
        <begin position="211"/>
        <end position="345"/>
    </location>
</feature>
<dbReference type="InterPro" id="IPR009270">
    <property type="entry name" value="DUF927"/>
</dbReference>
<dbReference type="Pfam" id="PF06048">
    <property type="entry name" value="DUF927"/>
    <property type="match status" value="1"/>
</dbReference>
<accession>A0A376F0G2</accession>
<dbReference type="AlphaFoldDB" id="A0A376F0G2"/>
<dbReference type="InterPro" id="IPR027417">
    <property type="entry name" value="P-loop_NTPase"/>
</dbReference>
<reference evidence="2 3" key="1">
    <citation type="submission" date="2018-06" db="EMBL/GenBank/DDBJ databases">
        <authorList>
            <consortium name="Pathogen Informatics"/>
            <person name="Doyle S."/>
        </authorList>
    </citation>
    <scope>NUCLEOTIDE SEQUENCE [LARGE SCALE GENOMIC DNA]</scope>
    <source>
        <strain evidence="2 3">NCTC12123</strain>
    </source>
</reference>
<dbReference type="EMBL" id="UFYI01000005">
    <property type="protein sequence ID" value="STD17618.1"/>
    <property type="molecule type" value="Genomic_DNA"/>
</dbReference>
<evidence type="ECO:0000313" key="3">
    <source>
        <dbReference type="Proteomes" id="UP000255163"/>
    </source>
</evidence>
<dbReference type="RefSeq" id="WP_001569500.1">
    <property type="nucleotide sequence ID" value="NZ_CP011864.1"/>
</dbReference>
<protein>
    <submittedName>
        <fullName evidence="2">Domain of uncharacterized function (DUF927)</fullName>
    </submittedName>
</protein>
<dbReference type="SUPFAM" id="SSF52540">
    <property type="entry name" value="P-loop containing nucleoside triphosphate hydrolases"/>
    <property type="match status" value="1"/>
</dbReference>